<name>A0A0M5IVG8_9BACT</name>
<keyword evidence="4" id="KW-1185">Reference proteome</keyword>
<dbReference type="InterPro" id="IPR026276">
    <property type="entry name" value="Baseplate_GpP"/>
</dbReference>
<evidence type="ECO:0000313" key="4">
    <source>
        <dbReference type="Proteomes" id="UP000057158"/>
    </source>
</evidence>
<reference evidence="3 4" key="1">
    <citation type="submission" date="2015-07" db="EMBL/GenBank/DDBJ databases">
        <title>Isolation and Genomic Characterization of a Novel Halophilic Metal-Reducing Deltaproteobacterium from the Deep Subsurface.</title>
        <authorList>
            <person name="Badalamenti J.P."/>
            <person name="Summers Z.M."/>
            <person name="Gralnick J.A."/>
            <person name="Bond D.R."/>
        </authorList>
    </citation>
    <scope>NUCLEOTIDE SEQUENCE [LARGE SCALE GENOMIC DNA]</scope>
    <source>
        <strain evidence="3 4">WTL</strain>
    </source>
</reference>
<dbReference type="Pfam" id="PF22630">
    <property type="entry name" value="NMB1110_3rd"/>
    <property type="match status" value="1"/>
</dbReference>
<dbReference type="STRING" id="1603606.DSOUD_0874"/>
<protein>
    <submittedName>
        <fullName evidence="3">Mu-like prophage tail protein gpP</fullName>
    </submittedName>
</protein>
<proteinExistence type="predicted"/>
<feature type="domain" description="Baseplate hub protein gp44-like N-terminal" evidence="1">
    <location>
        <begin position="6"/>
        <end position="85"/>
    </location>
</feature>
<dbReference type="Pfam" id="PF21683">
    <property type="entry name" value="GpP-like_1st"/>
    <property type="match status" value="1"/>
</dbReference>
<dbReference type="RefSeq" id="WP_053549848.1">
    <property type="nucleotide sequence ID" value="NZ_CP010802.1"/>
</dbReference>
<accession>A0A0M5IVG8</accession>
<dbReference type="InterPro" id="IPR049354">
    <property type="entry name" value="GpP-like_N"/>
</dbReference>
<organism evidence="3 4">
    <name type="scientific">Desulfuromonas soudanensis</name>
    <dbReference type="NCBI Taxonomy" id="1603606"/>
    <lineage>
        <taxon>Bacteria</taxon>
        <taxon>Pseudomonadati</taxon>
        <taxon>Thermodesulfobacteriota</taxon>
        <taxon>Desulfuromonadia</taxon>
        <taxon>Desulfuromonadales</taxon>
        <taxon>Desulfuromonadaceae</taxon>
        <taxon>Desulfuromonas</taxon>
    </lineage>
</organism>
<evidence type="ECO:0000259" key="1">
    <source>
        <dbReference type="Pfam" id="PF21683"/>
    </source>
</evidence>
<evidence type="ECO:0000313" key="3">
    <source>
        <dbReference type="EMBL" id="ALC15661.1"/>
    </source>
</evidence>
<gene>
    <name evidence="3" type="ORF">DSOUD_0874</name>
</gene>
<feature type="domain" description="Tail protein NMB1110-like third" evidence="2">
    <location>
        <begin position="220"/>
        <end position="272"/>
    </location>
</feature>
<dbReference type="SUPFAM" id="SSF69279">
    <property type="entry name" value="Phage tail proteins"/>
    <property type="match status" value="2"/>
</dbReference>
<dbReference type="PIRSF" id="PIRSF004440">
    <property type="entry name" value="GpP"/>
    <property type="match status" value="1"/>
</dbReference>
<dbReference type="Proteomes" id="UP000057158">
    <property type="component" value="Chromosome"/>
</dbReference>
<dbReference type="KEGG" id="des:DSOUD_0874"/>
<dbReference type="Gene3D" id="2.30.300.10">
    <property type="entry name" value="Baseplate protein-like domain - beta roll fold"/>
    <property type="match status" value="1"/>
</dbReference>
<dbReference type="EMBL" id="CP010802">
    <property type="protein sequence ID" value="ALC15661.1"/>
    <property type="molecule type" value="Genomic_DNA"/>
</dbReference>
<dbReference type="InterPro" id="IPR023399">
    <property type="entry name" value="Baseplate-like_2-layer_sand"/>
</dbReference>
<dbReference type="OrthoDB" id="5507046at2"/>
<dbReference type="PATRIC" id="fig|1603606.3.peg.959"/>
<dbReference type="AlphaFoldDB" id="A0A0M5IVG8"/>
<sequence length="350" mass="38534">MSESTLSLHIGGRRIDRFLSYRVDSDLYQAADAFSLELADPGMEINPGMPCELRVNGTLELTGIIDKVAETGDKNGNNVSIEGRDLMGLLVDSYIEGEFVDLQSVTLQALAERLIKSIPYLNRKRLVYQAGLAGSAAERTTEEAFDLGQKTHLDATRTVFETLREAAVSRGVMFFALPDGTMVFGRPKAGGSEDFRLTRLRSGQGNTVLSGGRTRDISQRYSRITVLGQQQGSDAIGAEEINTAATVNDPEVAIFKPLVIQNDNDAQSPAQHARMLLEKQRMASLQFSYRVQGHAQDRKNWRINRLCRVNDEILRPAANGIFLITGRSFELDKQSGRSTEVRLGLPGVIA</sequence>
<evidence type="ECO:0000259" key="2">
    <source>
        <dbReference type="Pfam" id="PF22630"/>
    </source>
</evidence>
<dbReference type="Gene3D" id="3.30.1920.10">
    <property type="entry name" value="Baseplate protein-like domains - 2 layer sandwich fold"/>
    <property type="match status" value="1"/>
</dbReference>
<dbReference type="InterPro" id="IPR054482">
    <property type="entry name" value="NMB1110-like_3rd"/>
</dbReference>
<dbReference type="Gene3D" id="3.55.50.10">
    <property type="entry name" value="Baseplate protein-like domains"/>
    <property type="match status" value="1"/>
</dbReference>